<proteinExistence type="predicted"/>
<dbReference type="EMBL" id="UINC01000003">
    <property type="protein sequence ID" value="SUZ47199.1"/>
    <property type="molecule type" value="Genomic_DNA"/>
</dbReference>
<accession>A0A381MY52</accession>
<evidence type="ECO:0000256" key="1">
    <source>
        <dbReference type="SAM" id="MobiDB-lite"/>
    </source>
</evidence>
<organism evidence="2">
    <name type="scientific">marine metagenome</name>
    <dbReference type="NCBI Taxonomy" id="408172"/>
    <lineage>
        <taxon>unclassified sequences</taxon>
        <taxon>metagenomes</taxon>
        <taxon>ecological metagenomes</taxon>
    </lineage>
</organism>
<protein>
    <submittedName>
        <fullName evidence="2">Uncharacterized protein</fullName>
    </submittedName>
</protein>
<name>A0A381MY52_9ZZZZ</name>
<dbReference type="AlphaFoldDB" id="A0A381MY52"/>
<reference evidence="2" key="1">
    <citation type="submission" date="2018-05" db="EMBL/GenBank/DDBJ databases">
        <authorList>
            <person name="Lanie J.A."/>
            <person name="Ng W.-L."/>
            <person name="Kazmierczak K.M."/>
            <person name="Andrzejewski T.M."/>
            <person name="Davidsen T.M."/>
            <person name="Wayne K.J."/>
            <person name="Tettelin H."/>
            <person name="Glass J.I."/>
            <person name="Rusch D."/>
            <person name="Podicherti R."/>
            <person name="Tsui H.-C.T."/>
            <person name="Winkler M.E."/>
        </authorList>
    </citation>
    <scope>NUCLEOTIDE SEQUENCE</scope>
</reference>
<feature type="region of interest" description="Disordered" evidence="1">
    <location>
        <begin position="1"/>
        <end position="23"/>
    </location>
</feature>
<evidence type="ECO:0000313" key="2">
    <source>
        <dbReference type="EMBL" id="SUZ47199.1"/>
    </source>
</evidence>
<sequence>MAPKNSAVHGLPRYPNNPLAHRE</sequence>
<gene>
    <name evidence="2" type="ORF">METZ01_LOCUS53</name>
</gene>